<organism evidence="1">
    <name type="scientific">Salix viminalis</name>
    <name type="common">Common osier</name>
    <name type="synonym">Basket willow</name>
    <dbReference type="NCBI Taxonomy" id="40686"/>
    <lineage>
        <taxon>Eukaryota</taxon>
        <taxon>Viridiplantae</taxon>
        <taxon>Streptophyta</taxon>
        <taxon>Embryophyta</taxon>
        <taxon>Tracheophyta</taxon>
        <taxon>Spermatophyta</taxon>
        <taxon>Magnoliopsida</taxon>
        <taxon>eudicotyledons</taxon>
        <taxon>Gunneridae</taxon>
        <taxon>Pentapetalae</taxon>
        <taxon>rosids</taxon>
        <taxon>fabids</taxon>
        <taxon>Malpighiales</taxon>
        <taxon>Salicaceae</taxon>
        <taxon>Saliceae</taxon>
        <taxon>Salix</taxon>
    </lineage>
</organism>
<proteinExistence type="predicted"/>
<name>A0A6N2MEF5_SALVM</name>
<sequence>MRNLGSGNVLPRTQAYCKIERKKESRNHFSISTQISLKTRFPNNSVPASTRPLASLSFLCLCI</sequence>
<evidence type="ECO:0000313" key="1">
    <source>
        <dbReference type="EMBL" id="VFU52373.1"/>
    </source>
</evidence>
<dbReference type="EMBL" id="CAADRP010001791">
    <property type="protein sequence ID" value="VFU52373.1"/>
    <property type="molecule type" value="Genomic_DNA"/>
</dbReference>
<reference evidence="1" key="1">
    <citation type="submission" date="2019-03" db="EMBL/GenBank/DDBJ databases">
        <authorList>
            <person name="Mank J."/>
            <person name="Almeida P."/>
        </authorList>
    </citation>
    <scope>NUCLEOTIDE SEQUENCE</scope>
    <source>
        <strain evidence="1">78183</strain>
    </source>
</reference>
<dbReference type="AlphaFoldDB" id="A0A6N2MEF5"/>
<accession>A0A6N2MEF5</accession>
<protein>
    <submittedName>
        <fullName evidence="1">Uncharacterized protein</fullName>
    </submittedName>
</protein>
<gene>
    <name evidence="1" type="ORF">SVIM_LOCUS358426</name>
</gene>